<organism evidence="1 2">
    <name type="scientific">Trichostrongylus colubriformis</name>
    <name type="common">Black scour worm</name>
    <dbReference type="NCBI Taxonomy" id="6319"/>
    <lineage>
        <taxon>Eukaryota</taxon>
        <taxon>Metazoa</taxon>
        <taxon>Ecdysozoa</taxon>
        <taxon>Nematoda</taxon>
        <taxon>Chromadorea</taxon>
        <taxon>Rhabditida</taxon>
        <taxon>Rhabditina</taxon>
        <taxon>Rhabditomorpha</taxon>
        <taxon>Strongyloidea</taxon>
        <taxon>Trichostrongylidae</taxon>
        <taxon>Trichostrongylus</taxon>
    </lineage>
</organism>
<gene>
    <name evidence="1" type="ORF">GCK32_003621</name>
</gene>
<evidence type="ECO:0000313" key="1">
    <source>
        <dbReference type="EMBL" id="KAK5985016.1"/>
    </source>
</evidence>
<feature type="non-terminal residue" evidence="1">
    <location>
        <position position="1"/>
    </location>
</feature>
<keyword evidence="2" id="KW-1185">Reference proteome</keyword>
<sequence length="214" mass="23042">FILRYSLQTSSDIGALQEKMAQITVQLRNAENRLHSSAKLPLFTPPSTVSRTEPTQAELLREKQRIALAELEQKVTQLLRPPTQPVMSAISTAHSPLKATEGITGPSSASSSCADTLAAFNTLFPKNTTLKPTDIKKSSTYAASSSSVTKNAASLQPSAQLILSPLQKMEQLARHPGSDGLCFGCLDDEAQDSALRALDKLSLEWNTEGDSDSE</sequence>
<reference evidence="1 2" key="1">
    <citation type="submission" date="2019-10" db="EMBL/GenBank/DDBJ databases">
        <title>Assembly and Annotation for the nematode Trichostrongylus colubriformis.</title>
        <authorList>
            <person name="Martin J."/>
        </authorList>
    </citation>
    <scope>NUCLEOTIDE SEQUENCE [LARGE SCALE GENOMIC DNA]</scope>
    <source>
        <strain evidence="1">G859</strain>
        <tissue evidence="1">Whole worm</tissue>
    </source>
</reference>
<evidence type="ECO:0000313" key="2">
    <source>
        <dbReference type="Proteomes" id="UP001331761"/>
    </source>
</evidence>
<proteinExistence type="predicted"/>
<accession>A0AAN8FSF8</accession>
<dbReference type="Proteomes" id="UP001331761">
    <property type="component" value="Unassembled WGS sequence"/>
</dbReference>
<protein>
    <submittedName>
        <fullName evidence="1">Uncharacterized protein</fullName>
    </submittedName>
</protein>
<dbReference type="AlphaFoldDB" id="A0AAN8FSF8"/>
<name>A0AAN8FSF8_TRICO</name>
<dbReference type="EMBL" id="WIXE01002215">
    <property type="protein sequence ID" value="KAK5985016.1"/>
    <property type="molecule type" value="Genomic_DNA"/>
</dbReference>
<comment type="caution">
    <text evidence="1">The sequence shown here is derived from an EMBL/GenBank/DDBJ whole genome shotgun (WGS) entry which is preliminary data.</text>
</comment>